<reference evidence="1" key="1">
    <citation type="submission" date="2023-07" db="EMBL/GenBank/DDBJ databases">
        <authorList>
            <consortium name="AG Swart"/>
            <person name="Singh M."/>
            <person name="Singh A."/>
            <person name="Seah K."/>
            <person name="Emmerich C."/>
        </authorList>
    </citation>
    <scope>NUCLEOTIDE SEQUENCE</scope>
    <source>
        <strain evidence="1">DP1</strain>
    </source>
</reference>
<dbReference type="Proteomes" id="UP001295684">
    <property type="component" value="Unassembled WGS sequence"/>
</dbReference>
<accession>A0AAD1XAD7</accession>
<sequence length="164" mass="18812">MNPIINIFSYFCLCEIQSQLQQMMPASVRSQYKHLNQVKAIYSYDFSKHQEKLRAKLFPLLGTGLPFVHAKKKSNVCKTRRVRVNKNSANYQTVMVVGGKKTYVGSFPLEVDAAITFDFYSMMLHNNKAPTNFSWRAEDVFEMLESFNQSGGMLEASAFRDKLS</sequence>
<dbReference type="InterPro" id="IPR016177">
    <property type="entry name" value="DNA-bd_dom_sf"/>
</dbReference>
<dbReference type="GO" id="GO:0003677">
    <property type="term" value="F:DNA binding"/>
    <property type="evidence" value="ECO:0007669"/>
    <property type="project" value="InterPro"/>
</dbReference>
<protein>
    <submittedName>
        <fullName evidence="1">Uncharacterized protein</fullName>
    </submittedName>
</protein>
<comment type="caution">
    <text evidence="1">The sequence shown here is derived from an EMBL/GenBank/DDBJ whole genome shotgun (WGS) entry which is preliminary data.</text>
</comment>
<keyword evidence="2" id="KW-1185">Reference proteome</keyword>
<dbReference type="EMBL" id="CAMPGE010004424">
    <property type="protein sequence ID" value="CAI2363270.1"/>
    <property type="molecule type" value="Genomic_DNA"/>
</dbReference>
<dbReference type="SUPFAM" id="SSF54171">
    <property type="entry name" value="DNA-binding domain"/>
    <property type="match status" value="1"/>
</dbReference>
<dbReference type="AlphaFoldDB" id="A0AAD1XAD7"/>
<proteinExistence type="predicted"/>
<name>A0AAD1XAD7_EUPCR</name>
<organism evidence="1 2">
    <name type="scientific">Euplotes crassus</name>
    <dbReference type="NCBI Taxonomy" id="5936"/>
    <lineage>
        <taxon>Eukaryota</taxon>
        <taxon>Sar</taxon>
        <taxon>Alveolata</taxon>
        <taxon>Ciliophora</taxon>
        <taxon>Intramacronucleata</taxon>
        <taxon>Spirotrichea</taxon>
        <taxon>Hypotrichia</taxon>
        <taxon>Euplotida</taxon>
        <taxon>Euplotidae</taxon>
        <taxon>Moneuplotes</taxon>
    </lineage>
</organism>
<evidence type="ECO:0000313" key="2">
    <source>
        <dbReference type="Proteomes" id="UP001295684"/>
    </source>
</evidence>
<gene>
    <name evidence="1" type="ORF">ECRASSUSDP1_LOCUS4600</name>
</gene>
<evidence type="ECO:0000313" key="1">
    <source>
        <dbReference type="EMBL" id="CAI2363270.1"/>
    </source>
</evidence>